<dbReference type="InterPro" id="IPR002934">
    <property type="entry name" value="Polymerase_NTP_transf_dom"/>
</dbReference>
<sequence length="229" mass="25356">MNRKTVRSGDGCEGTYVCLPIPLGDREAFRHRATADILHILADNPDRAFSNRELHRLTDRGMSSVNAAVLSLEALGIIRVDRDGRSNAVQIHPERFVRSDDPVTTIPQTEFHDPVRTVRDRLVERIGEQAAIVLFGSVARGEADRASDIDVFVIVGDGRMAAQRAAHSIEDEITSEQFDGDRFEPHIVVETRESAVTHDRIRTVLVEGITLQDAPVLDAVKQEVFANGT</sequence>
<dbReference type="CDD" id="cd05403">
    <property type="entry name" value="NT_KNTase_like"/>
    <property type="match status" value="1"/>
</dbReference>
<dbReference type="RefSeq" id="WP_250596403.1">
    <property type="nucleotide sequence ID" value="NZ_JAKRVY010000004.1"/>
</dbReference>
<reference evidence="2 3" key="1">
    <citation type="journal article" date="2022" name="Syst. Appl. Microbiol.">
        <title>Natronocalculus amylovorans gen. nov., sp. nov., and Natranaeroarchaeum aerophilus sp. nov., dominant culturable amylolytic natronoarchaea from hypersaline soda lakes in southwestern Siberia.</title>
        <authorList>
            <person name="Sorokin D.Y."/>
            <person name="Elcheninov A.G."/>
            <person name="Khizhniak T.V."/>
            <person name="Koenen M."/>
            <person name="Bale N.J."/>
            <person name="Damste J.S.S."/>
            <person name="Kublanov I.V."/>
        </authorList>
    </citation>
    <scope>NUCLEOTIDE SEQUENCE [LARGE SCALE GENOMIC DNA]</scope>
    <source>
        <strain evidence="2 3">AArc-St1-1</strain>
    </source>
</reference>
<proteinExistence type="predicted"/>
<evidence type="ECO:0000313" key="2">
    <source>
        <dbReference type="EMBL" id="MCL9813761.1"/>
    </source>
</evidence>
<dbReference type="AlphaFoldDB" id="A0AAE3K579"/>
<protein>
    <submittedName>
        <fullName evidence="2">Nucleotidyltransferase domain-containing protein</fullName>
    </submittedName>
</protein>
<dbReference type="SUPFAM" id="SSF81301">
    <property type="entry name" value="Nucleotidyltransferase"/>
    <property type="match status" value="1"/>
</dbReference>
<dbReference type="Gene3D" id="3.30.460.10">
    <property type="entry name" value="Beta Polymerase, domain 2"/>
    <property type="match status" value="1"/>
</dbReference>
<comment type="caution">
    <text evidence="2">The sequence shown here is derived from an EMBL/GenBank/DDBJ whole genome shotgun (WGS) entry which is preliminary data.</text>
</comment>
<dbReference type="InterPro" id="IPR036390">
    <property type="entry name" value="WH_DNA-bd_sf"/>
</dbReference>
<keyword evidence="3" id="KW-1185">Reference proteome</keyword>
<name>A0AAE3K579_9EURY</name>
<feature type="domain" description="Polymerase nucleotidyl transferase" evidence="1">
    <location>
        <begin position="116"/>
        <end position="172"/>
    </location>
</feature>
<dbReference type="InterPro" id="IPR043519">
    <property type="entry name" value="NT_sf"/>
</dbReference>
<dbReference type="Pfam" id="PF01909">
    <property type="entry name" value="NTP_transf_2"/>
    <property type="match status" value="1"/>
</dbReference>
<accession>A0AAE3K579</accession>
<evidence type="ECO:0000259" key="1">
    <source>
        <dbReference type="Pfam" id="PF01909"/>
    </source>
</evidence>
<dbReference type="SUPFAM" id="SSF46785">
    <property type="entry name" value="Winged helix' DNA-binding domain"/>
    <property type="match status" value="1"/>
</dbReference>
<evidence type="ECO:0000313" key="3">
    <source>
        <dbReference type="Proteomes" id="UP001202674"/>
    </source>
</evidence>
<dbReference type="Proteomes" id="UP001202674">
    <property type="component" value="Unassembled WGS sequence"/>
</dbReference>
<dbReference type="EMBL" id="JAKRVY010000004">
    <property type="protein sequence ID" value="MCL9813761.1"/>
    <property type="molecule type" value="Genomic_DNA"/>
</dbReference>
<dbReference type="GO" id="GO:0016779">
    <property type="term" value="F:nucleotidyltransferase activity"/>
    <property type="evidence" value="ECO:0007669"/>
    <property type="project" value="InterPro"/>
</dbReference>
<gene>
    <name evidence="2" type="ORF">AArcSt11_08860</name>
</gene>
<organism evidence="2 3">
    <name type="scientific">Natranaeroarchaeum aerophilus</name>
    <dbReference type="NCBI Taxonomy" id="2917711"/>
    <lineage>
        <taxon>Archaea</taxon>
        <taxon>Methanobacteriati</taxon>
        <taxon>Methanobacteriota</taxon>
        <taxon>Stenosarchaea group</taxon>
        <taxon>Halobacteria</taxon>
        <taxon>Halobacteriales</taxon>
        <taxon>Natronoarchaeaceae</taxon>
        <taxon>Natranaeroarchaeum</taxon>
    </lineage>
</organism>